<evidence type="ECO:0000256" key="1">
    <source>
        <dbReference type="ARBA" id="ARBA00005181"/>
    </source>
</evidence>
<keyword evidence="10" id="KW-1185">Reference proteome</keyword>
<dbReference type="Gene3D" id="2.60.120.10">
    <property type="entry name" value="Jelly Rolls"/>
    <property type="match status" value="1"/>
</dbReference>
<dbReference type="HAMAP" id="MF_01255">
    <property type="entry name" value="Ectoine_synth"/>
    <property type="match status" value="1"/>
</dbReference>
<dbReference type="UniPathway" id="UPA00067">
    <property type="reaction ID" value="UER00123"/>
</dbReference>
<keyword evidence="5 8" id="KW-0456">Lyase</keyword>
<dbReference type="Pfam" id="PF06339">
    <property type="entry name" value="Ectoine_synth"/>
    <property type="match status" value="1"/>
</dbReference>
<dbReference type="Proteomes" id="UP000319383">
    <property type="component" value="Chromosome"/>
</dbReference>
<evidence type="ECO:0000313" key="9">
    <source>
        <dbReference type="EMBL" id="QDU47326.1"/>
    </source>
</evidence>
<dbReference type="RefSeq" id="WP_145380133.1">
    <property type="nucleotide sequence ID" value="NZ_CP036276.1"/>
</dbReference>
<evidence type="ECO:0000256" key="7">
    <source>
        <dbReference type="ARBA" id="ARBA00048714"/>
    </source>
</evidence>
<protein>
    <recommendedName>
        <fullName evidence="4 8">L-ectoine synthase</fullName>
        <ecNumber evidence="3 8">4.2.1.108</ecNumber>
    </recommendedName>
    <alternativeName>
        <fullName evidence="6 8">N-acetyldiaminobutyrate dehydratase</fullName>
    </alternativeName>
</protein>
<accession>A0A517ZY08</accession>
<comment type="catalytic activity">
    <reaction evidence="7 8">
        <text>(2S)-4-acetamido-2-aminobutanoate = L-ectoine + H2O</text>
        <dbReference type="Rhea" id="RHEA:17281"/>
        <dbReference type="ChEBI" id="CHEBI:15377"/>
        <dbReference type="ChEBI" id="CHEBI:58515"/>
        <dbReference type="ChEBI" id="CHEBI:58929"/>
        <dbReference type="EC" id="4.2.1.108"/>
    </reaction>
</comment>
<evidence type="ECO:0000313" key="10">
    <source>
        <dbReference type="Proteomes" id="UP000319383"/>
    </source>
</evidence>
<evidence type="ECO:0000256" key="2">
    <source>
        <dbReference type="ARBA" id="ARBA00009637"/>
    </source>
</evidence>
<evidence type="ECO:0000256" key="8">
    <source>
        <dbReference type="HAMAP-Rule" id="MF_01255"/>
    </source>
</evidence>
<proteinExistence type="inferred from homology"/>
<dbReference type="PANTHER" id="PTHR39289">
    <property type="match status" value="1"/>
</dbReference>
<dbReference type="GO" id="GO:0033990">
    <property type="term" value="F:ectoine synthase activity"/>
    <property type="evidence" value="ECO:0007669"/>
    <property type="project" value="UniProtKB-EC"/>
</dbReference>
<evidence type="ECO:0000256" key="5">
    <source>
        <dbReference type="ARBA" id="ARBA00023239"/>
    </source>
</evidence>
<dbReference type="AlphaFoldDB" id="A0A517ZY08"/>
<dbReference type="InterPro" id="IPR010462">
    <property type="entry name" value="Ectoine_synth"/>
</dbReference>
<reference evidence="9 10" key="1">
    <citation type="submission" date="2019-02" db="EMBL/GenBank/DDBJ databases">
        <title>Deep-cultivation of Planctomycetes and their phenomic and genomic characterization uncovers novel biology.</title>
        <authorList>
            <person name="Wiegand S."/>
            <person name="Jogler M."/>
            <person name="Boedeker C."/>
            <person name="Pinto D."/>
            <person name="Vollmers J."/>
            <person name="Rivas-Marin E."/>
            <person name="Kohn T."/>
            <person name="Peeters S.H."/>
            <person name="Heuer A."/>
            <person name="Rast P."/>
            <person name="Oberbeckmann S."/>
            <person name="Bunk B."/>
            <person name="Jeske O."/>
            <person name="Meyerdierks A."/>
            <person name="Storesund J.E."/>
            <person name="Kallscheuer N."/>
            <person name="Luecker S."/>
            <person name="Lage O.M."/>
            <person name="Pohl T."/>
            <person name="Merkel B.J."/>
            <person name="Hornburger P."/>
            <person name="Mueller R.-W."/>
            <person name="Bruemmer F."/>
            <person name="Labrenz M."/>
            <person name="Spormann A.M."/>
            <person name="Op den Camp H."/>
            <person name="Overmann J."/>
            <person name="Amann R."/>
            <person name="Jetten M.S.M."/>
            <person name="Mascher T."/>
            <person name="Medema M.H."/>
            <person name="Devos D.P."/>
            <person name="Kaster A.-K."/>
            <person name="Ovreas L."/>
            <person name="Rohde M."/>
            <person name="Galperin M.Y."/>
            <person name="Jogler C."/>
        </authorList>
    </citation>
    <scope>NUCLEOTIDE SEQUENCE [LARGE SCALE GENOMIC DNA]</scope>
    <source>
        <strain evidence="9 10">Mal52</strain>
    </source>
</reference>
<comment type="function">
    <text evidence="8">Catalyzes the circularization of gamma-N-acetyl-alpha,gamma-diaminobutyric acid (ADABA) to ectoine (1,4,5,6-tetrahydro-2-methyl-4-pyrimidine carboxylic acid), which is an excellent osmoprotectant.</text>
</comment>
<dbReference type="CDD" id="cd06978">
    <property type="entry name" value="cupin_EctC"/>
    <property type="match status" value="1"/>
</dbReference>
<dbReference type="KEGG" id="sdyn:Mal52_58550"/>
<organism evidence="9 10">
    <name type="scientific">Symmachiella dynata</name>
    <dbReference type="NCBI Taxonomy" id="2527995"/>
    <lineage>
        <taxon>Bacteria</taxon>
        <taxon>Pseudomonadati</taxon>
        <taxon>Planctomycetota</taxon>
        <taxon>Planctomycetia</taxon>
        <taxon>Planctomycetales</taxon>
        <taxon>Planctomycetaceae</taxon>
        <taxon>Symmachiella</taxon>
    </lineage>
</organism>
<dbReference type="EC" id="4.2.1.108" evidence="3 8"/>
<evidence type="ECO:0000256" key="3">
    <source>
        <dbReference type="ARBA" id="ARBA00013192"/>
    </source>
</evidence>
<dbReference type="InterPro" id="IPR014710">
    <property type="entry name" value="RmlC-like_jellyroll"/>
</dbReference>
<dbReference type="PANTHER" id="PTHR39289:SF1">
    <property type="entry name" value="L-ECTOINE SYNTHASE"/>
    <property type="match status" value="1"/>
</dbReference>
<evidence type="ECO:0000256" key="4">
    <source>
        <dbReference type="ARBA" id="ARBA00019707"/>
    </source>
</evidence>
<dbReference type="SUPFAM" id="SSF51182">
    <property type="entry name" value="RmlC-like cupins"/>
    <property type="match status" value="1"/>
</dbReference>
<gene>
    <name evidence="8 9" type="primary">ectC</name>
    <name evidence="9" type="ORF">Mal52_58550</name>
</gene>
<name>A0A517ZY08_9PLAN</name>
<sequence length="131" mass="14481">MIVKNLNEIIGTERDVHGETWNSRRLLLAGENMGFSMHDTLIHAGTETTMCYENHLEAVYTIEGEGEIQVLPDGPTYPIGPGTLYALNENDRHCLRAKTQLRMVCVFNPPVTGREVHNANGAYPAATVAET</sequence>
<dbReference type="GO" id="GO:0019491">
    <property type="term" value="P:ectoine biosynthetic process"/>
    <property type="evidence" value="ECO:0007669"/>
    <property type="project" value="UniProtKB-UniRule"/>
</dbReference>
<dbReference type="NCBIfam" id="NF009806">
    <property type="entry name" value="PRK13290.1"/>
    <property type="match status" value="1"/>
</dbReference>
<comment type="similarity">
    <text evidence="2 8">Belongs to the ectoine synthase family.</text>
</comment>
<dbReference type="EMBL" id="CP036276">
    <property type="protein sequence ID" value="QDU47326.1"/>
    <property type="molecule type" value="Genomic_DNA"/>
</dbReference>
<evidence type="ECO:0000256" key="6">
    <source>
        <dbReference type="ARBA" id="ARBA00033271"/>
    </source>
</evidence>
<dbReference type="InterPro" id="IPR011051">
    <property type="entry name" value="RmlC_Cupin_sf"/>
</dbReference>
<comment type="pathway">
    <text evidence="1 8">Amine and polyamine biosynthesis; ectoine biosynthesis; L-ectoine from L-aspartate 4-semialdehyde: step 3/3.</text>
</comment>